<evidence type="ECO:0000256" key="1">
    <source>
        <dbReference type="ARBA" id="ARBA00022737"/>
    </source>
</evidence>
<accession>A0A124SGU2</accession>
<name>A0A124SGU2_CYNCS</name>
<feature type="repeat" description="PPR" evidence="2">
    <location>
        <begin position="148"/>
        <end position="182"/>
    </location>
</feature>
<reference evidence="3 4" key="1">
    <citation type="journal article" date="2016" name="Sci. Rep.">
        <title>The genome sequence of the outbreeding globe artichoke constructed de novo incorporating a phase-aware low-pass sequencing strategy of F1 progeny.</title>
        <authorList>
            <person name="Scaglione D."/>
            <person name="Reyes-Chin-Wo S."/>
            <person name="Acquadro A."/>
            <person name="Froenicke L."/>
            <person name="Portis E."/>
            <person name="Beitel C."/>
            <person name="Tirone M."/>
            <person name="Mauro R."/>
            <person name="Lo Monaco A."/>
            <person name="Mauromicale G."/>
            <person name="Faccioli P."/>
            <person name="Cattivelli L."/>
            <person name="Rieseberg L."/>
            <person name="Michelmore R."/>
            <person name="Lanteri S."/>
        </authorList>
    </citation>
    <scope>NUCLEOTIDE SEQUENCE [LARGE SCALE GENOMIC DNA]</scope>
    <source>
        <strain evidence="3">2C</strain>
    </source>
</reference>
<evidence type="ECO:0000313" key="3">
    <source>
        <dbReference type="EMBL" id="KVI07443.1"/>
    </source>
</evidence>
<evidence type="ECO:0000256" key="2">
    <source>
        <dbReference type="PROSITE-ProRule" id="PRU00708"/>
    </source>
</evidence>
<feature type="repeat" description="PPR" evidence="2">
    <location>
        <begin position="183"/>
        <end position="217"/>
    </location>
</feature>
<keyword evidence="1" id="KW-0677">Repeat</keyword>
<keyword evidence="4" id="KW-1185">Reference proteome</keyword>
<feature type="repeat" description="PPR" evidence="2">
    <location>
        <begin position="113"/>
        <end position="147"/>
    </location>
</feature>
<dbReference type="AlphaFoldDB" id="A0A124SGU2"/>
<gene>
    <name evidence="3" type="ORF">Ccrd_014241</name>
</gene>
<protein>
    <submittedName>
        <fullName evidence="3">Pentatricopeptide repeat-containing protein</fullName>
    </submittedName>
</protein>
<dbReference type="PROSITE" id="PS51375">
    <property type="entry name" value="PPR"/>
    <property type="match status" value="5"/>
</dbReference>
<dbReference type="Gramene" id="KVI07443">
    <property type="protein sequence ID" value="KVI07443"/>
    <property type="gene ID" value="Ccrd_014241"/>
</dbReference>
<comment type="caution">
    <text evidence="3">The sequence shown here is derived from an EMBL/GenBank/DDBJ whole genome shotgun (WGS) entry which is preliminary data.</text>
</comment>
<dbReference type="InterPro" id="IPR002885">
    <property type="entry name" value="PPR_rpt"/>
</dbReference>
<dbReference type="PANTHER" id="PTHR45613">
    <property type="entry name" value="PENTATRICOPEPTIDE REPEAT-CONTAINING PROTEIN"/>
    <property type="match status" value="1"/>
</dbReference>
<dbReference type="EMBL" id="LEKV01001507">
    <property type="protein sequence ID" value="KVI07443.1"/>
    <property type="molecule type" value="Genomic_DNA"/>
</dbReference>
<proteinExistence type="predicted"/>
<dbReference type="NCBIfam" id="TIGR00756">
    <property type="entry name" value="PPR"/>
    <property type="match status" value="5"/>
</dbReference>
<dbReference type="OMA" id="YANWPEL"/>
<dbReference type="Pfam" id="PF15011">
    <property type="entry name" value="CA109-like"/>
    <property type="match status" value="1"/>
</dbReference>
<evidence type="ECO:0000313" key="4">
    <source>
        <dbReference type="Proteomes" id="UP000243975"/>
    </source>
</evidence>
<dbReference type="InterPro" id="IPR029159">
    <property type="entry name" value="CA109-like"/>
</dbReference>
<dbReference type="PANTHER" id="PTHR45613:SF207">
    <property type="entry name" value="OS08G0300700 PROTEIN"/>
    <property type="match status" value="1"/>
</dbReference>
<organism evidence="3 4">
    <name type="scientific">Cynara cardunculus var. scolymus</name>
    <name type="common">Globe artichoke</name>
    <name type="synonym">Cynara scolymus</name>
    <dbReference type="NCBI Taxonomy" id="59895"/>
    <lineage>
        <taxon>Eukaryota</taxon>
        <taxon>Viridiplantae</taxon>
        <taxon>Streptophyta</taxon>
        <taxon>Embryophyta</taxon>
        <taxon>Tracheophyta</taxon>
        <taxon>Spermatophyta</taxon>
        <taxon>Magnoliopsida</taxon>
        <taxon>eudicotyledons</taxon>
        <taxon>Gunneridae</taxon>
        <taxon>Pentapetalae</taxon>
        <taxon>asterids</taxon>
        <taxon>campanulids</taxon>
        <taxon>Asterales</taxon>
        <taxon>Asteraceae</taxon>
        <taxon>Carduoideae</taxon>
        <taxon>Cardueae</taxon>
        <taxon>Carduinae</taxon>
        <taxon>Cynara</taxon>
    </lineage>
</organism>
<dbReference type="Pfam" id="PF01535">
    <property type="entry name" value="PPR"/>
    <property type="match status" value="1"/>
</dbReference>
<feature type="repeat" description="PPR" evidence="2">
    <location>
        <begin position="221"/>
        <end position="255"/>
    </location>
</feature>
<sequence length="438" mass="49348">MVMRILPPFPLKPLADLLNSLVDFPVIVSLFRNPNRSSSFTSFHSLRNSVEIDLQNDLALYDELVSFNKFVQFQPLPSIKDFCKLLTRIVKMHHYSVVISLIQRLDVLGVKSDIYAVNIAINCFCHLNRVDYGLSVFGKALKRGYEPDCATFNTLIRGLCADGMLDHALQLFDQMLESGFKPNDVTYGTMIYGMCKSGNTSDAIILLRKIDEESKRVRSPGIIVYSTIIDTLCKKGKVIHALNLFSEMIQKGVMPNVVTYMCLMQGLCGFGLREEANRLLDDMIGRNISPDLQTINLLEDPKNYGSLKNLDNIKDAILTNQMESLQKIMLSMNKTLEELSSVVYSLAKTLRDAKQQVKGGSVQPSVKQLHQRIGIKPSIVDCLEGLRLLHEMYQSEYLLKSSLISALASITLKPRHLRFPGTILILQSIYDVIFAEEI</sequence>
<dbReference type="Gene3D" id="1.25.40.10">
    <property type="entry name" value="Tetratricopeptide repeat domain"/>
    <property type="match status" value="2"/>
</dbReference>
<dbReference type="InterPro" id="IPR011990">
    <property type="entry name" value="TPR-like_helical_dom_sf"/>
</dbReference>
<feature type="repeat" description="PPR" evidence="2">
    <location>
        <begin position="256"/>
        <end position="290"/>
    </location>
</feature>
<dbReference type="Proteomes" id="UP000243975">
    <property type="component" value="Unassembled WGS sequence"/>
</dbReference>
<dbReference type="Pfam" id="PF13041">
    <property type="entry name" value="PPR_2"/>
    <property type="match status" value="2"/>
</dbReference>